<name>A0A4R3JV67_9PROT</name>
<evidence type="ECO:0000256" key="1">
    <source>
        <dbReference type="SAM" id="Phobius"/>
    </source>
</evidence>
<evidence type="ECO:0000313" key="3">
    <source>
        <dbReference type="Proteomes" id="UP000295135"/>
    </source>
</evidence>
<organism evidence="2 3">
    <name type="scientific">Sulfuritortus calidifontis</name>
    <dbReference type="NCBI Taxonomy" id="1914471"/>
    <lineage>
        <taxon>Bacteria</taxon>
        <taxon>Pseudomonadati</taxon>
        <taxon>Pseudomonadota</taxon>
        <taxon>Betaproteobacteria</taxon>
        <taxon>Nitrosomonadales</taxon>
        <taxon>Thiobacillaceae</taxon>
        <taxon>Sulfuritortus</taxon>
    </lineage>
</organism>
<dbReference type="OrthoDB" id="8759523at2"/>
<keyword evidence="1" id="KW-0812">Transmembrane</keyword>
<dbReference type="RefSeq" id="WP_126463725.1">
    <property type="nucleotide sequence ID" value="NZ_AP018721.1"/>
</dbReference>
<comment type="caution">
    <text evidence="2">The sequence shown here is derived from an EMBL/GenBank/DDBJ whole genome shotgun (WGS) entry which is preliminary data.</text>
</comment>
<feature type="transmembrane region" description="Helical" evidence="1">
    <location>
        <begin position="21"/>
        <end position="45"/>
    </location>
</feature>
<accession>A0A4R3JV67</accession>
<keyword evidence="1" id="KW-1133">Transmembrane helix</keyword>
<dbReference type="InterPro" id="IPR012902">
    <property type="entry name" value="N_methyl_site"/>
</dbReference>
<proteinExistence type="predicted"/>
<sequence>MSNERASLIRRQPPACAKQSGVSLVELILFIVIVGIAVAAVLQIYGVTARANADPLLRRQSLAIAQALMEEISYKAASNPPGGFTGPCTPANRWLFDDVVDYSGFSLAGIADLTNVPISGLENYQLNVAVVSAAFGPVPISAGLRITVTVTDPVGESTVLEGYRASYP</sequence>
<keyword evidence="1" id="KW-0472">Membrane</keyword>
<dbReference type="AlphaFoldDB" id="A0A4R3JV67"/>
<dbReference type="EMBL" id="SLZY01000007">
    <property type="protein sequence ID" value="TCS71888.1"/>
    <property type="molecule type" value="Genomic_DNA"/>
</dbReference>
<protein>
    <submittedName>
        <fullName evidence="2">MSHA pilin protein MshD</fullName>
    </submittedName>
</protein>
<keyword evidence="3" id="KW-1185">Reference proteome</keyword>
<reference evidence="2 3" key="1">
    <citation type="submission" date="2019-03" db="EMBL/GenBank/DDBJ databases">
        <title>Genomic Encyclopedia of Type Strains, Phase IV (KMG-IV): sequencing the most valuable type-strain genomes for metagenomic binning, comparative biology and taxonomic classification.</title>
        <authorList>
            <person name="Goeker M."/>
        </authorList>
    </citation>
    <scope>NUCLEOTIDE SEQUENCE [LARGE SCALE GENOMIC DNA]</scope>
    <source>
        <strain evidence="2 3">DSM 103923</strain>
    </source>
</reference>
<gene>
    <name evidence="2" type="ORF">EDC61_10726</name>
</gene>
<evidence type="ECO:0000313" key="2">
    <source>
        <dbReference type="EMBL" id="TCS71888.1"/>
    </source>
</evidence>
<dbReference type="PROSITE" id="PS00409">
    <property type="entry name" value="PROKAR_NTER_METHYL"/>
    <property type="match status" value="1"/>
</dbReference>
<dbReference type="Proteomes" id="UP000295135">
    <property type="component" value="Unassembled WGS sequence"/>
</dbReference>